<protein>
    <submittedName>
        <fullName evidence="1">Uncharacterized protein</fullName>
    </submittedName>
</protein>
<evidence type="ECO:0000313" key="1">
    <source>
        <dbReference type="EMBL" id="CAD8186452.1"/>
    </source>
</evidence>
<gene>
    <name evidence="1" type="ORF">POCTA_138.1.T0880040</name>
</gene>
<sequence>MISLFQYFFVLQFSDYPIIQIKNQIPKYSQYHLERNKSELIIVQSQQIKSDDLIYGVYTEEQMQLILKKENWQQSNKKMMNVVTQNLAIAV</sequence>
<name>A0A8S1WCY7_PAROT</name>
<evidence type="ECO:0000313" key="2">
    <source>
        <dbReference type="Proteomes" id="UP000683925"/>
    </source>
</evidence>
<dbReference type="Proteomes" id="UP000683925">
    <property type="component" value="Unassembled WGS sequence"/>
</dbReference>
<proteinExistence type="predicted"/>
<comment type="caution">
    <text evidence="1">The sequence shown here is derived from an EMBL/GenBank/DDBJ whole genome shotgun (WGS) entry which is preliminary data.</text>
</comment>
<accession>A0A8S1WCY7</accession>
<dbReference type="AlphaFoldDB" id="A0A8S1WCY7"/>
<keyword evidence="2" id="KW-1185">Reference proteome</keyword>
<dbReference type="EMBL" id="CAJJDP010000087">
    <property type="protein sequence ID" value="CAD8186452.1"/>
    <property type="molecule type" value="Genomic_DNA"/>
</dbReference>
<reference evidence="1" key="1">
    <citation type="submission" date="2021-01" db="EMBL/GenBank/DDBJ databases">
        <authorList>
            <consortium name="Genoscope - CEA"/>
            <person name="William W."/>
        </authorList>
    </citation>
    <scope>NUCLEOTIDE SEQUENCE</scope>
</reference>
<organism evidence="1 2">
    <name type="scientific">Paramecium octaurelia</name>
    <dbReference type="NCBI Taxonomy" id="43137"/>
    <lineage>
        <taxon>Eukaryota</taxon>
        <taxon>Sar</taxon>
        <taxon>Alveolata</taxon>
        <taxon>Ciliophora</taxon>
        <taxon>Intramacronucleata</taxon>
        <taxon>Oligohymenophorea</taxon>
        <taxon>Peniculida</taxon>
        <taxon>Parameciidae</taxon>
        <taxon>Paramecium</taxon>
    </lineage>
</organism>